<evidence type="ECO:0000313" key="2">
    <source>
        <dbReference type="Proteomes" id="UP001626550"/>
    </source>
</evidence>
<reference evidence="1 2" key="1">
    <citation type="submission" date="2024-11" db="EMBL/GenBank/DDBJ databases">
        <title>Adaptive evolution of stress response genes in parasites aligns with host niche diversity.</title>
        <authorList>
            <person name="Hahn C."/>
            <person name="Resl P."/>
        </authorList>
    </citation>
    <scope>NUCLEOTIDE SEQUENCE [LARGE SCALE GENOMIC DNA]</scope>
    <source>
        <strain evidence="1">EGGRZ-B1_66</strain>
        <tissue evidence="1">Body</tissue>
    </source>
</reference>
<gene>
    <name evidence="1" type="ORF">Ciccas_004178</name>
</gene>
<comment type="caution">
    <text evidence="1">The sequence shown here is derived from an EMBL/GenBank/DDBJ whole genome shotgun (WGS) entry which is preliminary data.</text>
</comment>
<organism evidence="1 2">
    <name type="scientific">Cichlidogyrus casuarinus</name>
    <dbReference type="NCBI Taxonomy" id="1844966"/>
    <lineage>
        <taxon>Eukaryota</taxon>
        <taxon>Metazoa</taxon>
        <taxon>Spiralia</taxon>
        <taxon>Lophotrochozoa</taxon>
        <taxon>Platyhelminthes</taxon>
        <taxon>Monogenea</taxon>
        <taxon>Monopisthocotylea</taxon>
        <taxon>Dactylogyridea</taxon>
        <taxon>Ancyrocephalidae</taxon>
        <taxon>Cichlidogyrus</taxon>
    </lineage>
</organism>
<keyword evidence="2" id="KW-1185">Reference proteome</keyword>
<name>A0ABD2QC81_9PLAT</name>
<accession>A0ABD2QC81</accession>
<dbReference type="Proteomes" id="UP001626550">
    <property type="component" value="Unassembled WGS sequence"/>
</dbReference>
<evidence type="ECO:0000313" key="1">
    <source>
        <dbReference type="EMBL" id="KAL3317168.1"/>
    </source>
</evidence>
<dbReference type="EMBL" id="JBJKFK010000420">
    <property type="protein sequence ID" value="KAL3317168.1"/>
    <property type="molecule type" value="Genomic_DNA"/>
</dbReference>
<protein>
    <submittedName>
        <fullName evidence="1">Uncharacterized protein</fullName>
    </submittedName>
</protein>
<proteinExistence type="predicted"/>
<dbReference type="AlphaFoldDB" id="A0ABD2QC81"/>
<sequence>MTDMCATHNLSWPCTFENEVVTRITMATVIVRVELKRILRINNKLNGCQCGSSSRDHLL</sequence>